<name>A0A1Y5PHS2_9MYCO</name>
<dbReference type="EMBL" id="FLQS01000048">
    <property type="protein sequence ID" value="SBS78212.1"/>
    <property type="molecule type" value="Genomic_DNA"/>
</dbReference>
<proteinExistence type="predicted"/>
<comment type="subcellular location">
    <subcellularLocation>
        <location evidence="1">Virion</location>
    </subcellularLocation>
</comment>
<sequence>MATNTTTAASILRPEQVGPLIVQPLTAASVAMQASTVAQTDSTEFRIPIITGDPDASWVPEGTEIPVDDADFDEEVVVPKKVAALSVLSNELIEDSSPEASAVIGARLVQSLVRKVDAAWFANTTTNGPSGLGSITPTLTYAGAAYANVDAFLEAVTAAESAGAQVNTFVTHPATALALAKLKKATGSNEPLLQRDVTVPGGRIVAGVPLLVSPHAPNDGSVYGIPKDRTFVVIRRDVQVVLDSSAFFTSDRTAVRVTARIGFGFPHPAAVVKVNKTVAP</sequence>
<dbReference type="SUPFAM" id="SSF56563">
    <property type="entry name" value="Major capsid protein gp5"/>
    <property type="match status" value="1"/>
</dbReference>
<dbReference type="Pfam" id="PF05065">
    <property type="entry name" value="Phage_capsid"/>
    <property type="match status" value="1"/>
</dbReference>
<dbReference type="NCBIfam" id="TIGR01554">
    <property type="entry name" value="major_cap_HK97"/>
    <property type="match status" value="1"/>
</dbReference>
<protein>
    <submittedName>
        <fullName evidence="3">Phage major capsid protein, HK97 family</fullName>
    </submittedName>
</protein>
<dbReference type="InterPro" id="IPR024455">
    <property type="entry name" value="Phage_capsid"/>
</dbReference>
<dbReference type="Gene3D" id="3.30.2320.10">
    <property type="entry name" value="hypothetical protein PF0899 domain"/>
    <property type="match status" value="1"/>
</dbReference>
<evidence type="ECO:0000256" key="1">
    <source>
        <dbReference type="ARBA" id="ARBA00004328"/>
    </source>
</evidence>
<evidence type="ECO:0000259" key="2">
    <source>
        <dbReference type="Pfam" id="PF05065"/>
    </source>
</evidence>
<feature type="domain" description="Phage capsid-like C-terminal" evidence="2">
    <location>
        <begin position="13"/>
        <end position="275"/>
    </location>
</feature>
<dbReference type="InterPro" id="IPR054612">
    <property type="entry name" value="Phage_capsid-like_C"/>
</dbReference>
<gene>
    <name evidence="3" type="ORF">MHPYR_520049</name>
</gene>
<dbReference type="AlphaFoldDB" id="A0A1Y5PHS2"/>
<organism evidence="3">
    <name type="scientific">uncultured Mycobacterium sp</name>
    <dbReference type="NCBI Taxonomy" id="171292"/>
    <lineage>
        <taxon>Bacteria</taxon>
        <taxon>Bacillati</taxon>
        <taxon>Actinomycetota</taxon>
        <taxon>Actinomycetes</taxon>
        <taxon>Mycobacteriales</taxon>
        <taxon>Mycobacteriaceae</taxon>
        <taxon>Mycobacterium</taxon>
        <taxon>environmental samples</taxon>
    </lineage>
</organism>
<evidence type="ECO:0000313" key="3">
    <source>
        <dbReference type="EMBL" id="SBS78212.1"/>
    </source>
</evidence>
<reference evidence="3" key="1">
    <citation type="submission" date="2016-03" db="EMBL/GenBank/DDBJ databases">
        <authorList>
            <person name="Ploux O."/>
        </authorList>
    </citation>
    <scope>NUCLEOTIDE SEQUENCE</scope>
    <source>
        <strain evidence="3">UC10</strain>
    </source>
</reference>
<accession>A0A1Y5PHS2</accession>
<dbReference type="Gene3D" id="3.30.2400.10">
    <property type="entry name" value="Major capsid protein gp5"/>
    <property type="match status" value="1"/>
</dbReference>